<protein>
    <recommendedName>
        <fullName evidence="1">NADP-dependent oxidoreductase domain-containing protein</fullName>
    </recommendedName>
</protein>
<proteinExistence type="predicted"/>
<evidence type="ECO:0000259" key="1">
    <source>
        <dbReference type="Pfam" id="PF00248"/>
    </source>
</evidence>
<evidence type="ECO:0000313" key="3">
    <source>
        <dbReference type="Proteomes" id="UP000230002"/>
    </source>
</evidence>
<dbReference type="AlphaFoldDB" id="A0A2G8RXX6"/>
<dbReference type="InterPro" id="IPR023210">
    <property type="entry name" value="NADP_OxRdtase_dom"/>
</dbReference>
<sequence>MEGDDRFMLSPATSLPRIWIGLWQLSSNAWGSAPAPKVRDAMATHMGKGFFAFDMVRYVSSSQRSYRPLTATTPADHYGPAEDLFGSFVAGLPADTNPRPFGATKWCIFHPTEITYEKVAAAVKERSDRMQKDRVDLLQFFWQDYQDRNYITALQHLARLRMAGKIRNLGLCNFDTKRTEEVCVELGRGYIVSNQVAFSIIDVRPLHGMNDLCDRYGFKVLAYGTLCGGLLTDRWLGKPEPELYSGQLNPSQRKYLDVILKAWGDWDLFQNLLRLLRDIGDRHGGVSIANVAIRWVLEHHFVGAVLIGARLGLSDNTEDNAKVFTFSLTYRDKADIEAVLKLSRSNTMIMTIGDCGAEYRQKEEY</sequence>
<dbReference type="Gene3D" id="3.20.20.100">
    <property type="entry name" value="NADP-dependent oxidoreductase domain"/>
    <property type="match status" value="1"/>
</dbReference>
<name>A0A2G8RXX6_9APHY</name>
<gene>
    <name evidence="2" type="ORF">GSI_12121</name>
</gene>
<dbReference type="PANTHER" id="PTHR43147">
    <property type="entry name" value="PROTEIN TAS"/>
    <property type="match status" value="1"/>
</dbReference>
<accession>A0A2G8RXX6</accession>
<reference evidence="2 3" key="1">
    <citation type="journal article" date="2015" name="Sci. Rep.">
        <title>Chromosome-level genome map provides insights into diverse defense mechanisms in the medicinal fungus Ganoderma sinense.</title>
        <authorList>
            <person name="Zhu Y."/>
            <person name="Xu J."/>
            <person name="Sun C."/>
            <person name="Zhou S."/>
            <person name="Xu H."/>
            <person name="Nelson D.R."/>
            <person name="Qian J."/>
            <person name="Song J."/>
            <person name="Luo H."/>
            <person name="Xiang L."/>
            <person name="Li Y."/>
            <person name="Xu Z."/>
            <person name="Ji A."/>
            <person name="Wang L."/>
            <person name="Lu S."/>
            <person name="Hayward A."/>
            <person name="Sun W."/>
            <person name="Li X."/>
            <person name="Schwartz D.C."/>
            <person name="Wang Y."/>
            <person name="Chen S."/>
        </authorList>
    </citation>
    <scope>NUCLEOTIDE SEQUENCE [LARGE SCALE GENOMIC DNA]</scope>
    <source>
        <strain evidence="2 3">ZZ0214-1</strain>
    </source>
</reference>
<dbReference type="Proteomes" id="UP000230002">
    <property type="component" value="Unassembled WGS sequence"/>
</dbReference>
<dbReference type="EMBL" id="AYKW01000045">
    <property type="protein sequence ID" value="PIL26365.1"/>
    <property type="molecule type" value="Genomic_DNA"/>
</dbReference>
<evidence type="ECO:0000313" key="2">
    <source>
        <dbReference type="EMBL" id="PIL26365.1"/>
    </source>
</evidence>
<dbReference type="SUPFAM" id="SSF51430">
    <property type="entry name" value="NAD(P)-linked oxidoreductase"/>
    <property type="match status" value="1"/>
</dbReference>
<feature type="domain" description="NADP-dependent oxidoreductase" evidence="1">
    <location>
        <begin position="17"/>
        <end position="340"/>
    </location>
</feature>
<dbReference type="InterPro" id="IPR036812">
    <property type="entry name" value="NAD(P)_OxRdtase_dom_sf"/>
</dbReference>
<dbReference type="PANTHER" id="PTHR43147:SF2">
    <property type="entry name" value="NADP-DEPENDENT OXIDOREDUCTASE DOMAIN-CONTAINING PROTEIN"/>
    <property type="match status" value="1"/>
</dbReference>
<dbReference type="STRING" id="1077348.A0A2G8RXX6"/>
<keyword evidence="3" id="KW-1185">Reference proteome</keyword>
<organism evidence="2 3">
    <name type="scientific">Ganoderma sinense ZZ0214-1</name>
    <dbReference type="NCBI Taxonomy" id="1077348"/>
    <lineage>
        <taxon>Eukaryota</taxon>
        <taxon>Fungi</taxon>
        <taxon>Dikarya</taxon>
        <taxon>Basidiomycota</taxon>
        <taxon>Agaricomycotina</taxon>
        <taxon>Agaricomycetes</taxon>
        <taxon>Polyporales</taxon>
        <taxon>Polyporaceae</taxon>
        <taxon>Ganoderma</taxon>
    </lineage>
</organism>
<comment type="caution">
    <text evidence="2">The sequence shown here is derived from an EMBL/GenBank/DDBJ whole genome shotgun (WGS) entry which is preliminary data.</text>
</comment>
<dbReference type="CDD" id="cd19101">
    <property type="entry name" value="AKR_unchar"/>
    <property type="match status" value="1"/>
</dbReference>
<dbReference type="Pfam" id="PF00248">
    <property type="entry name" value="Aldo_ket_red"/>
    <property type="match status" value="1"/>
</dbReference>
<dbReference type="OrthoDB" id="686384at2759"/>